<comment type="caution">
    <text evidence="3">The sequence shown here is derived from an EMBL/GenBank/DDBJ whole genome shotgun (WGS) entry which is preliminary data.</text>
</comment>
<reference evidence="3 4" key="1">
    <citation type="submission" date="2018-06" db="EMBL/GenBank/DDBJ databases">
        <title>Genomic Encyclopedia of Type Strains, Phase IV (KMG-IV): sequencing the most valuable type-strain genomes for metagenomic binning, comparative biology and taxonomic classification.</title>
        <authorList>
            <person name="Goeker M."/>
        </authorList>
    </citation>
    <scope>NUCLEOTIDE SEQUENCE [LARGE SCALE GENOMIC DNA]</scope>
    <source>
        <strain evidence="3 4">DSM 24875</strain>
    </source>
</reference>
<dbReference type="NCBIfam" id="NF009943">
    <property type="entry name" value="PRK13406.1"/>
    <property type="match status" value="1"/>
</dbReference>
<protein>
    <submittedName>
        <fullName evidence="3">Protoporphyrin IX magnesium-chelatase</fullName>
    </submittedName>
</protein>
<keyword evidence="4" id="KW-1185">Reference proteome</keyword>
<dbReference type="SUPFAM" id="SSF52540">
    <property type="entry name" value="P-loop containing nucleoside triphosphate hydrolases"/>
    <property type="match status" value="1"/>
</dbReference>
<evidence type="ECO:0000256" key="1">
    <source>
        <dbReference type="SAM" id="MobiDB-lite"/>
    </source>
</evidence>
<feature type="compositionally biased region" description="Acidic residues" evidence="1">
    <location>
        <begin position="266"/>
        <end position="289"/>
    </location>
</feature>
<evidence type="ECO:0000313" key="4">
    <source>
        <dbReference type="Proteomes" id="UP000253529"/>
    </source>
</evidence>
<dbReference type="PANTHER" id="PTHR43473">
    <property type="entry name" value="MAGNESIUM-CHELATASE SUBUNIT CHLD, CHLOROPLASTIC"/>
    <property type="match status" value="1"/>
</dbReference>
<feature type="domain" description="VWFA" evidence="2">
    <location>
        <begin position="401"/>
        <end position="588"/>
    </location>
</feature>
<feature type="region of interest" description="Disordered" evidence="1">
    <location>
        <begin position="264"/>
        <end position="289"/>
    </location>
</feature>
<dbReference type="Proteomes" id="UP000253529">
    <property type="component" value="Unassembled WGS sequence"/>
</dbReference>
<gene>
    <name evidence="3" type="ORF">DFR50_1168</name>
</gene>
<dbReference type="AlphaFoldDB" id="A0A366F9H4"/>
<dbReference type="OrthoDB" id="9775079at2"/>
<evidence type="ECO:0000259" key="2">
    <source>
        <dbReference type="PROSITE" id="PS50234"/>
    </source>
</evidence>
<proteinExistence type="predicted"/>
<dbReference type="InterPro" id="IPR002035">
    <property type="entry name" value="VWF_A"/>
</dbReference>
<organism evidence="3 4">
    <name type="scientific">Roseiarcus fermentans</name>
    <dbReference type="NCBI Taxonomy" id="1473586"/>
    <lineage>
        <taxon>Bacteria</taxon>
        <taxon>Pseudomonadati</taxon>
        <taxon>Pseudomonadota</taxon>
        <taxon>Alphaproteobacteria</taxon>
        <taxon>Hyphomicrobiales</taxon>
        <taxon>Roseiarcaceae</taxon>
        <taxon>Roseiarcus</taxon>
    </lineage>
</organism>
<dbReference type="Gene3D" id="3.40.50.410">
    <property type="entry name" value="von Willebrand factor, type A domain"/>
    <property type="match status" value="1"/>
</dbReference>
<dbReference type="Gene3D" id="1.10.8.80">
    <property type="entry name" value="Magnesium chelatase subunit I, C-Terminal domain"/>
    <property type="match status" value="1"/>
</dbReference>
<evidence type="ECO:0000313" key="3">
    <source>
        <dbReference type="EMBL" id="RBP11314.1"/>
    </source>
</evidence>
<name>A0A366F9H4_9HYPH</name>
<dbReference type="Pfam" id="PF13519">
    <property type="entry name" value="VWA_2"/>
    <property type="match status" value="1"/>
</dbReference>
<sequence>MNPGGGPELSPWERAVLAAEAFALAPVGCGIVVRGRPGPVRDAWLRRLAAALPRAAPFRRIPASIADDRLIGGLDIPATLKAGRPVAEKGLIAETDGGVLVIAMAERLPAGVAARIAAALDEGEIALERDGMSMTSPARVGYVALDEGADDEEAPPPILIERSAYFVDLDAIAIRDADDGADDQDPGARTEARARFDAMPEDEAAMKALVGVAASLGIASLRAPIYALRCARALAALEGEDAIGRRHISLAAALCLAHRATRLPGADDEDDEPPPDNPEDDPPPPEEQEIQQLEDVVLDAAEAAIPLELLARLKAGAGARARAAVQGKAGDSQISTRRGRPIGTRPGHPREGRIALVATLRAAAPWQPLRRREAGPGDARRIHVSPDDLRIVLHHEKRGATTIFVVDASGSLAMHRLAEVKGAIELLLADCYVRRDSVALVAFRGKDAEVVLPPTRSTARARRRLAGLPGGGGTPLARGLDVAALLATQVRRTGQTPFIVLMTDGNANVGRDGEGGRPKAFEDALDASRKLFAARVAALAIDTSPPSRLRDSAQTLKIAEAMGADYIKLPIADSARVNAAVRLSAQRLQG</sequence>
<dbReference type="Pfam" id="PF17863">
    <property type="entry name" value="AAA_lid_2"/>
    <property type="match status" value="1"/>
</dbReference>
<feature type="region of interest" description="Disordered" evidence="1">
    <location>
        <begin position="328"/>
        <end position="350"/>
    </location>
</feature>
<dbReference type="PROSITE" id="PS50234">
    <property type="entry name" value="VWFA"/>
    <property type="match status" value="1"/>
</dbReference>
<dbReference type="SUPFAM" id="SSF53300">
    <property type="entry name" value="vWA-like"/>
    <property type="match status" value="1"/>
</dbReference>
<dbReference type="Gene3D" id="3.40.50.300">
    <property type="entry name" value="P-loop containing nucleotide triphosphate hydrolases"/>
    <property type="match status" value="1"/>
</dbReference>
<dbReference type="InterPro" id="IPR041628">
    <property type="entry name" value="ChlI/MoxR_AAA_lid"/>
</dbReference>
<accession>A0A366F9H4</accession>
<dbReference type="EMBL" id="QNRK01000016">
    <property type="protein sequence ID" value="RBP11314.1"/>
    <property type="molecule type" value="Genomic_DNA"/>
</dbReference>
<dbReference type="SMART" id="SM00327">
    <property type="entry name" value="VWA"/>
    <property type="match status" value="1"/>
</dbReference>
<dbReference type="InterPro" id="IPR036465">
    <property type="entry name" value="vWFA_dom_sf"/>
</dbReference>
<dbReference type="RefSeq" id="WP_113890103.1">
    <property type="nucleotide sequence ID" value="NZ_QNRK01000016.1"/>
</dbReference>
<dbReference type="PANTHER" id="PTHR43473:SF2">
    <property type="entry name" value="MAGNESIUM-CHELATASE SUBUNIT CHLD, CHLOROPLASTIC"/>
    <property type="match status" value="1"/>
</dbReference>
<dbReference type="InterPro" id="IPR027417">
    <property type="entry name" value="P-loop_NTPase"/>
</dbReference>